<feature type="region of interest" description="Disordered" evidence="1">
    <location>
        <begin position="201"/>
        <end position="253"/>
    </location>
</feature>
<accession>A0A1K1Z151</accession>
<dbReference type="STRING" id="1893.SAMN02787144_100583"/>
<gene>
    <name evidence="4" type="ORF">SAMN02787144_100583</name>
</gene>
<dbReference type="RefSeq" id="WP_143166474.1">
    <property type="nucleotide sequence ID" value="NZ_FPJO01000005.1"/>
</dbReference>
<feature type="chain" id="PRO_5012317880" description="DUF6801 domain-containing protein" evidence="2">
    <location>
        <begin position="33"/>
        <end position="488"/>
    </location>
</feature>
<proteinExistence type="predicted"/>
<dbReference type="InterPro" id="IPR046542">
    <property type="entry name" value="DUF6801"/>
</dbReference>
<dbReference type="EMBL" id="FPJO01000005">
    <property type="protein sequence ID" value="SFX67293.1"/>
    <property type="molecule type" value="Genomic_DNA"/>
</dbReference>
<feature type="signal peptide" evidence="2">
    <location>
        <begin position="1"/>
        <end position="32"/>
    </location>
</feature>
<organism evidence="4 5">
    <name type="scientific">Streptomyces atratus</name>
    <dbReference type="NCBI Taxonomy" id="1893"/>
    <lineage>
        <taxon>Bacteria</taxon>
        <taxon>Bacillati</taxon>
        <taxon>Actinomycetota</taxon>
        <taxon>Actinomycetes</taxon>
        <taxon>Kitasatosporales</taxon>
        <taxon>Streptomycetaceae</taxon>
        <taxon>Streptomyces</taxon>
    </lineage>
</organism>
<protein>
    <recommendedName>
        <fullName evidence="3">DUF6801 domain-containing protein</fullName>
    </recommendedName>
</protein>
<dbReference type="AlphaFoldDB" id="A0A1K1Z151"/>
<dbReference type="OrthoDB" id="3821392at2"/>
<dbReference type="Proteomes" id="UP000181909">
    <property type="component" value="Unassembled WGS sequence"/>
</dbReference>
<sequence length="488" mass="49727">MRTRTTDPRRPARLAAVGAVALVAGFMPGTGAATDTRTAEADVAYTCDLPSGAQPVPVHITAELPVTTSIGTAIRLRDVALSFELPRSALSASQGAEPAAVSGSARVLTEVSQRGESTVVPWQGLEIPESSLPAAGDIALRATGEVPTVTPRSSGDVLFALGQLDVGLALRAAEGAGEAPPALAFSCKADPDQSAELATVTVPPQTGTPPPSGAAPEPSGGTTPDGAGGAKAGRPAALSSGGVQPPPDCTVMTGPIPQVPKPAHGYMAGYSNVNKLAGAIKFSDPGHLRLNLNTSVSFLKCPTGVKSWLTTDGTLDYKGRAQMPPAAATFLTFGFMPTTAKVELLLEGRIDIGTLGDSAPDPETKKYKETTTAIAPVRARLYDVEVNGEPLDVGPNCRSASPMKLELVGKGASGAGGPEGYTVKTGGPLTGYADVPPFTGCGVTEDLDNLFTASVSGKGNYTKMMQSPLCVEGVPANCPEPPKPKPER</sequence>
<feature type="domain" description="DUF6801" evidence="3">
    <location>
        <begin position="44"/>
        <end position="198"/>
    </location>
</feature>
<evidence type="ECO:0000259" key="3">
    <source>
        <dbReference type="Pfam" id="PF20611"/>
    </source>
</evidence>
<evidence type="ECO:0000256" key="2">
    <source>
        <dbReference type="SAM" id="SignalP"/>
    </source>
</evidence>
<name>A0A1K1Z151_STRAR</name>
<evidence type="ECO:0000313" key="5">
    <source>
        <dbReference type="Proteomes" id="UP000181909"/>
    </source>
</evidence>
<evidence type="ECO:0000256" key="1">
    <source>
        <dbReference type="SAM" id="MobiDB-lite"/>
    </source>
</evidence>
<keyword evidence="2" id="KW-0732">Signal</keyword>
<evidence type="ECO:0000313" key="4">
    <source>
        <dbReference type="EMBL" id="SFX67293.1"/>
    </source>
</evidence>
<reference evidence="4 5" key="1">
    <citation type="submission" date="2016-11" db="EMBL/GenBank/DDBJ databases">
        <authorList>
            <person name="Jaros S."/>
            <person name="Januszkiewicz K."/>
            <person name="Wedrychowicz H."/>
        </authorList>
    </citation>
    <scope>NUCLEOTIDE SEQUENCE [LARGE SCALE GENOMIC DNA]</scope>
    <source>
        <strain evidence="4 5">OK807</strain>
    </source>
</reference>
<dbReference type="Pfam" id="PF20611">
    <property type="entry name" value="DUF6801"/>
    <property type="match status" value="1"/>
</dbReference>